<dbReference type="PANTHER" id="PTHR40252:SF2">
    <property type="entry name" value="BLR0328 PROTEIN"/>
    <property type="match status" value="1"/>
</dbReference>
<dbReference type="InterPro" id="IPR019494">
    <property type="entry name" value="FIST_C"/>
</dbReference>
<protein>
    <submittedName>
        <fullName evidence="3">FIST C-terminal domain-containing protein</fullName>
    </submittedName>
</protein>
<proteinExistence type="predicted"/>
<feature type="domain" description="FIST C-domain" evidence="2">
    <location>
        <begin position="240"/>
        <end position="369"/>
    </location>
</feature>
<dbReference type="EMBL" id="JAGETV010000025">
    <property type="protein sequence ID" value="MBO1928068.1"/>
    <property type="molecule type" value="Genomic_DNA"/>
</dbReference>
<gene>
    <name evidence="3" type="ORF">J3998_10820</name>
</gene>
<reference evidence="3 4" key="1">
    <citation type="submission" date="2021-03" db="EMBL/GenBank/DDBJ databases">
        <title>Thiomicrorhabdus sp.nov.,novel sulfur-oxidizing bacteria isolated from coastal sediment.</title>
        <authorList>
            <person name="Liu X."/>
        </authorList>
    </citation>
    <scope>NUCLEOTIDE SEQUENCE [LARGE SCALE GENOMIC DNA]</scope>
    <source>
        <strain evidence="3 4">6S2-11</strain>
    </source>
</reference>
<dbReference type="InterPro" id="IPR013702">
    <property type="entry name" value="FIST_domain_N"/>
</dbReference>
<feature type="domain" description="FIST" evidence="1">
    <location>
        <begin position="42"/>
        <end position="239"/>
    </location>
</feature>
<evidence type="ECO:0000259" key="2">
    <source>
        <dbReference type="SMART" id="SM01204"/>
    </source>
</evidence>
<dbReference type="SMART" id="SM00897">
    <property type="entry name" value="FIST"/>
    <property type="match status" value="1"/>
</dbReference>
<organism evidence="3 4">
    <name type="scientific">Thiomicrorhabdus marina</name>
    <dbReference type="NCBI Taxonomy" id="2818442"/>
    <lineage>
        <taxon>Bacteria</taxon>
        <taxon>Pseudomonadati</taxon>
        <taxon>Pseudomonadota</taxon>
        <taxon>Gammaproteobacteria</taxon>
        <taxon>Thiotrichales</taxon>
        <taxon>Piscirickettsiaceae</taxon>
        <taxon>Thiomicrorhabdus</taxon>
    </lineage>
</organism>
<evidence type="ECO:0000259" key="1">
    <source>
        <dbReference type="SMART" id="SM00897"/>
    </source>
</evidence>
<dbReference type="RefSeq" id="WP_208150683.1">
    <property type="nucleotide sequence ID" value="NZ_JAGETV010000025.1"/>
</dbReference>
<name>A0ABS3Q7G1_9GAMM</name>
<dbReference type="Pfam" id="PF10442">
    <property type="entry name" value="FIST_C"/>
    <property type="match status" value="1"/>
</dbReference>
<dbReference type="PANTHER" id="PTHR40252">
    <property type="entry name" value="BLR0328 PROTEIN"/>
    <property type="match status" value="1"/>
</dbReference>
<dbReference type="Proteomes" id="UP000664835">
    <property type="component" value="Unassembled WGS sequence"/>
</dbReference>
<evidence type="ECO:0000313" key="4">
    <source>
        <dbReference type="Proteomes" id="UP000664835"/>
    </source>
</evidence>
<comment type="caution">
    <text evidence="3">The sequence shown here is derived from an EMBL/GenBank/DDBJ whole genome shotgun (WGS) entry which is preliminary data.</text>
</comment>
<dbReference type="Pfam" id="PF08495">
    <property type="entry name" value="FIST"/>
    <property type="match status" value="1"/>
</dbReference>
<keyword evidence="4" id="KW-1185">Reference proteome</keyword>
<evidence type="ECO:0000313" key="3">
    <source>
        <dbReference type="EMBL" id="MBO1928068.1"/>
    </source>
</evidence>
<accession>A0ABS3Q7G1</accession>
<sequence length="442" mass="48769">MHSHSFIFQPNYPQSTIENITATIRSQPASAVLIQFFSGIINKDVIECCLNTLYDELNPICQKHTGQELVIIGATTTGEIYEGMLLEQQIVLSVSCFTKSTLTSTLIQTDSTHSNASKALGQQLAEAVVKENSKACILLMDGLLVNGEDAASAFTHRANQIAQQPPIVSGGMAGDNYQFQETYVFHRNKVSQAAGVAVSLNSTVLQAYNCYNLSWRPLGPTATITKSEGAIVYEINQQPIIDFYCHYLSQEVVKGLPESTIEFPLIIQGQNVPIARSMVQVLDNGGCVFAGNMPEGSKVRFGIADQHHMEAENKIMRSDLIQKGVEALFAYSCSARKIFYGAELQNELLPLNNIAPLSGFFTYGEVYHLKQNDNCDATLLNITTTILGLSEQAKHDYQPKPFNNPHVESSRQSLSYHALINLANTSYQELEQEIAELKKKQC</sequence>
<dbReference type="SMART" id="SM01204">
    <property type="entry name" value="FIST_C"/>
    <property type="match status" value="1"/>
</dbReference>